<dbReference type="Proteomes" id="UP000261480">
    <property type="component" value="Unplaced"/>
</dbReference>
<keyword evidence="14" id="KW-0472">Membrane</keyword>
<evidence type="ECO:0000313" key="21">
    <source>
        <dbReference type="Ensembl" id="ENSPMEP00000011313.1"/>
    </source>
</evidence>
<keyword evidence="7" id="KW-0547">Nucleotide-binding</keyword>
<dbReference type="CDD" id="cd05168">
    <property type="entry name" value="PI4Kc_III_beta"/>
    <property type="match status" value="1"/>
</dbReference>
<dbReference type="InterPro" id="IPR011009">
    <property type="entry name" value="Kinase-like_dom_sf"/>
</dbReference>
<evidence type="ECO:0000259" key="20">
    <source>
        <dbReference type="PROSITE" id="PS51545"/>
    </source>
</evidence>
<dbReference type="InterPro" id="IPR057754">
    <property type="entry name" value="PI4-kinase_beta/PIK1_cat"/>
</dbReference>
<feature type="region of interest" description="Disordered" evidence="18">
    <location>
        <begin position="554"/>
        <end position="599"/>
    </location>
</feature>
<dbReference type="InterPro" id="IPR000403">
    <property type="entry name" value="PI3/4_kinase_cat_dom"/>
</dbReference>
<feature type="compositionally biased region" description="Low complexity" evidence="18">
    <location>
        <begin position="229"/>
        <end position="242"/>
    </location>
</feature>
<reference evidence="21" key="2">
    <citation type="submission" date="2025-09" db="UniProtKB">
        <authorList>
            <consortium name="Ensembl"/>
        </authorList>
    </citation>
    <scope>IDENTIFICATION</scope>
</reference>
<dbReference type="GO" id="GO:0005524">
    <property type="term" value="F:ATP binding"/>
    <property type="evidence" value="ECO:0007669"/>
    <property type="project" value="UniProtKB-KW"/>
</dbReference>
<dbReference type="Ensembl" id="ENSPMET00000031350.1">
    <property type="protein sequence ID" value="ENSPMEP00000011313.1"/>
    <property type="gene ID" value="ENSPMEG00000013406.1"/>
</dbReference>
<evidence type="ECO:0000256" key="12">
    <source>
        <dbReference type="ARBA" id="ARBA00023098"/>
    </source>
</evidence>
<evidence type="ECO:0000256" key="8">
    <source>
        <dbReference type="ARBA" id="ARBA00022777"/>
    </source>
</evidence>
<proteinExistence type="inferred from homology"/>
<dbReference type="GO" id="GO:0005741">
    <property type="term" value="C:mitochondrial outer membrane"/>
    <property type="evidence" value="ECO:0007669"/>
    <property type="project" value="UniProtKB-SubCell"/>
</dbReference>
<dbReference type="PROSITE" id="PS00915">
    <property type="entry name" value="PI3_4_KINASE_1"/>
    <property type="match status" value="1"/>
</dbReference>
<evidence type="ECO:0000256" key="10">
    <source>
        <dbReference type="ARBA" id="ARBA00022824"/>
    </source>
</evidence>
<comment type="cofactor">
    <cofactor evidence="2">
        <name>Mg(2+)</name>
        <dbReference type="ChEBI" id="CHEBI:18420"/>
    </cofactor>
</comment>
<feature type="compositionally biased region" description="Basic and acidic residues" evidence="18">
    <location>
        <begin position="178"/>
        <end position="189"/>
    </location>
</feature>
<dbReference type="Gene3D" id="1.10.1070.11">
    <property type="entry name" value="Phosphatidylinositol 3-/4-kinase, catalytic domain"/>
    <property type="match status" value="1"/>
</dbReference>
<feature type="compositionally biased region" description="Basic and acidic residues" evidence="18">
    <location>
        <begin position="357"/>
        <end position="368"/>
    </location>
</feature>
<dbReference type="Pfam" id="PF21245">
    <property type="entry name" value="PI4KB-PIK1_PIK"/>
    <property type="match status" value="1"/>
</dbReference>
<feature type="compositionally biased region" description="Low complexity" evidence="18">
    <location>
        <begin position="18"/>
        <end position="64"/>
    </location>
</feature>
<dbReference type="Gene3D" id="3.30.1010.10">
    <property type="entry name" value="Phosphatidylinositol 3-kinase Catalytic Subunit, Chain A, domain 4"/>
    <property type="match status" value="1"/>
</dbReference>
<keyword evidence="13" id="KW-0496">Mitochondrion</keyword>
<evidence type="ECO:0000313" key="22">
    <source>
        <dbReference type="Proteomes" id="UP000261480"/>
    </source>
</evidence>
<feature type="region of interest" description="Disordered" evidence="18">
    <location>
        <begin position="178"/>
        <end position="242"/>
    </location>
</feature>
<dbReference type="OrthoDB" id="10264149at2759"/>
<dbReference type="PANTHER" id="PTHR10048:SF22">
    <property type="entry name" value="PHOSPHATIDYLINOSITOL 4-KINASE BETA"/>
    <property type="match status" value="1"/>
</dbReference>
<dbReference type="SUPFAM" id="SSF56112">
    <property type="entry name" value="Protein kinase-like (PK-like)"/>
    <property type="match status" value="1"/>
</dbReference>
<dbReference type="InterPro" id="IPR036940">
    <property type="entry name" value="PI3/4_kinase_cat_sf"/>
</dbReference>
<dbReference type="EC" id="2.7.1.67" evidence="5"/>
<evidence type="ECO:0000256" key="4">
    <source>
        <dbReference type="ARBA" id="ARBA00006209"/>
    </source>
</evidence>
<keyword evidence="6" id="KW-0808">Transferase</keyword>
<feature type="compositionally biased region" description="Low complexity" evidence="18">
    <location>
        <begin position="89"/>
        <end position="125"/>
    </location>
</feature>
<comment type="subcellular location">
    <subcellularLocation>
        <location evidence="3">Mitochondrion outer membrane</location>
        <topology evidence="3">Peripheral membrane protein</topology>
    </subcellularLocation>
    <subcellularLocation>
        <location evidence="16">Rough endoplasmic reticulum membrane</location>
        <topology evidence="16">Peripheral membrane protein</topology>
    </subcellularLocation>
</comment>
<evidence type="ECO:0000256" key="1">
    <source>
        <dbReference type="ARBA" id="ARBA00001936"/>
    </source>
</evidence>
<feature type="compositionally biased region" description="Acidic residues" evidence="18">
    <location>
        <begin position="208"/>
        <end position="217"/>
    </location>
</feature>
<evidence type="ECO:0000256" key="3">
    <source>
        <dbReference type="ARBA" id="ARBA00004450"/>
    </source>
</evidence>
<dbReference type="Pfam" id="PF00454">
    <property type="entry name" value="PI3_PI4_kinase"/>
    <property type="match status" value="1"/>
</dbReference>
<feature type="domain" description="PI3K/PI4K catalytic" evidence="19">
    <location>
        <begin position="674"/>
        <end position="940"/>
    </location>
</feature>
<dbReference type="GO" id="GO:0048015">
    <property type="term" value="P:phosphatidylinositol-mediated signaling"/>
    <property type="evidence" value="ECO:0007669"/>
    <property type="project" value="TreeGrafter"/>
</dbReference>
<dbReference type="InterPro" id="IPR049160">
    <property type="entry name" value="PI4KB-PIK1_PIK"/>
</dbReference>
<keyword evidence="8" id="KW-0418">Kinase</keyword>
<evidence type="ECO:0000256" key="16">
    <source>
        <dbReference type="ARBA" id="ARBA00037860"/>
    </source>
</evidence>
<evidence type="ECO:0000256" key="5">
    <source>
        <dbReference type="ARBA" id="ARBA00012169"/>
    </source>
</evidence>
<dbReference type="SMART" id="SM00146">
    <property type="entry name" value="PI3Kc"/>
    <property type="match status" value="1"/>
</dbReference>
<dbReference type="InterPro" id="IPR001263">
    <property type="entry name" value="PI3K_accessory_dom"/>
</dbReference>
<reference evidence="21" key="1">
    <citation type="submission" date="2025-08" db="UniProtKB">
        <authorList>
            <consortium name="Ensembl"/>
        </authorList>
    </citation>
    <scope>IDENTIFICATION</scope>
</reference>
<keyword evidence="22" id="KW-1185">Reference proteome</keyword>
<sequence length="955" mass="105559">MADTEVSLSPALRPLHISPAHSAQPPPTSSSSPTTFSCPSSPSSASSSSSSSTSSSCSESSSDCPNHHHHHHHHPRPQLQLPPPPPLSEQPSSPSASPRSSSPSGSIGSTGSLGSSSEGIGSSGVSSGGDQRGPSPLLDVISEDAMEMDLVVDQVIDPEVALKACQEVLLKVKLLDNKQQQDDQKHADTTDCCGPPWHMNPDTSSIREEEEENDDEGQRETPAAQKHTPPAASSESPSPSSSKQSWLLRLFESKLFDVSMAISYLYKSKEPGVQAYIGNRLFSFPDGEVDFYLPQLLNMYVHMDTEVGDAIKPYLVHRCRSSITFSLLSAWLLGAYSSDMHISTQRHSRGTKLRKLILSDDLKPRSDEPSSVSGSVSDSPLPSPPHHHRRHNSSNVDACGSPDSADQGDVFVSPSRRTHQRSKSDATMASGFPGAGLRRTGSNPKVEAVHEEPERLRPQREFVKSLFCIGKRLATLPTKEQKTQRLISELSLLNHKLPARVWLPTAEHQHHVCRVPHTQAVVLNSKDKAPYIIYVEVLECNSFETSPVPTRIPETRIRSARSAENLDCGTPGNGSSMTSEHRAGSFSTVPNYDNDDDAWATDDIGQLQVEGEAQTSSSDNISQFSVDSITSLESKEPVFIAAGDIRRRLSENLAQTPTTFRRDPEDPSAVALKEPWEEKVRRIREGSPYGHLPNWRLLSVIVKCGDDLRQELLAYQFLKQLQSIWQQERVPLWIKPYKILVMSSDSGMIEPVLNAVSLHQVRKQSQLSLLDYFLQEHGSFTTEAFLTAQRNFVQSCAGYSLICYLLQVKDRHNGNILLDSEGHIIHIDFGFILSSSPRNLGFETSAFKLTSEFVDVMGGLDGDMFIYYKMLMLQGLIAARKHMEKVLQIVEIMQQGSHLPCFHGSSTIRGLKERFHMSLTEEQLQLLVEQLVDGSMRSITTKLYDSFQYVTNGIM</sequence>
<dbReference type="GO" id="GO:0046854">
    <property type="term" value="P:phosphatidylinositol phosphate biosynthetic process"/>
    <property type="evidence" value="ECO:0007669"/>
    <property type="project" value="InterPro"/>
</dbReference>
<keyword evidence="10" id="KW-0256">Endoplasmic reticulum</keyword>
<dbReference type="PROSITE" id="PS00916">
    <property type="entry name" value="PI3_4_KINASE_2"/>
    <property type="match status" value="1"/>
</dbReference>
<evidence type="ECO:0000256" key="7">
    <source>
        <dbReference type="ARBA" id="ARBA00022741"/>
    </source>
</evidence>
<feature type="region of interest" description="Disordered" evidence="18">
    <location>
        <begin position="357"/>
        <end position="444"/>
    </location>
</feature>
<feature type="compositionally biased region" description="Low complexity" evidence="18">
    <location>
        <begin position="369"/>
        <end position="380"/>
    </location>
</feature>
<dbReference type="PROSITE" id="PS51545">
    <property type="entry name" value="PIK_HELICAL"/>
    <property type="match status" value="1"/>
</dbReference>
<dbReference type="AlphaFoldDB" id="A0A3B3X8G0"/>
<comment type="catalytic activity">
    <reaction evidence="15">
        <text>a 1,2-diacyl-sn-glycero-3-phospho-(1D-myo-inositol) + ATP = a 1,2-diacyl-sn-glycero-3-phospho-(1D-myo-inositol 4-phosphate) + ADP + H(+)</text>
        <dbReference type="Rhea" id="RHEA:19877"/>
        <dbReference type="ChEBI" id="CHEBI:15378"/>
        <dbReference type="ChEBI" id="CHEBI:30616"/>
        <dbReference type="ChEBI" id="CHEBI:57880"/>
        <dbReference type="ChEBI" id="CHEBI:58178"/>
        <dbReference type="ChEBI" id="CHEBI:456216"/>
        <dbReference type="EC" id="2.7.1.67"/>
    </reaction>
    <physiologicalReaction direction="left-to-right" evidence="15">
        <dbReference type="Rhea" id="RHEA:19878"/>
    </physiologicalReaction>
</comment>
<dbReference type="InterPro" id="IPR018936">
    <property type="entry name" value="PI3/4_kinase_CS"/>
</dbReference>
<evidence type="ECO:0000256" key="11">
    <source>
        <dbReference type="ARBA" id="ARBA00022840"/>
    </source>
</evidence>
<keyword evidence="12" id="KW-0443">Lipid metabolism</keyword>
<feature type="region of interest" description="Disordered" evidence="18">
    <location>
        <begin position="1"/>
        <end position="141"/>
    </location>
</feature>
<comment type="similarity">
    <text evidence="4">Belongs to the PI3/PI4-kinase family. Type III PI4K subfamily.</text>
</comment>
<feature type="compositionally biased region" description="Basic residues" evidence="18">
    <location>
        <begin position="67"/>
        <end position="76"/>
    </location>
</feature>
<organism evidence="21 22">
    <name type="scientific">Poecilia mexicana</name>
    <dbReference type="NCBI Taxonomy" id="48701"/>
    <lineage>
        <taxon>Eukaryota</taxon>
        <taxon>Metazoa</taxon>
        <taxon>Chordata</taxon>
        <taxon>Craniata</taxon>
        <taxon>Vertebrata</taxon>
        <taxon>Euteleostomi</taxon>
        <taxon>Actinopterygii</taxon>
        <taxon>Neopterygii</taxon>
        <taxon>Teleostei</taxon>
        <taxon>Neoteleostei</taxon>
        <taxon>Acanthomorphata</taxon>
        <taxon>Ovalentaria</taxon>
        <taxon>Atherinomorphae</taxon>
        <taxon>Cyprinodontiformes</taxon>
        <taxon>Poeciliidae</taxon>
        <taxon>Poeciliinae</taxon>
        <taxon>Poecilia</taxon>
    </lineage>
</organism>
<dbReference type="FunFam" id="3.30.1010.10:FF:000031">
    <property type="entry name" value="Phosphatidylinositol 4-kinase beta"/>
    <property type="match status" value="1"/>
</dbReference>
<dbReference type="KEGG" id="pmei:106934232"/>
<protein>
    <recommendedName>
        <fullName evidence="17">Phosphatidylinositol 4-kinase beta</fullName>
        <ecNumber evidence="5">2.7.1.67</ecNumber>
    </recommendedName>
</protein>
<dbReference type="RefSeq" id="XP_014869482.1">
    <property type="nucleotide sequence ID" value="XM_015013996.1"/>
</dbReference>
<evidence type="ECO:0000256" key="14">
    <source>
        <dbReference type="ARBA" id="ARBA00023136"/>
    </source>
</evidence>
<name>A0A3B3X8G0_9TELE</name>
<accession>A0A3B3X8G0</accession>
<evidence type="ECO:0000256" key="9">
    <source>
        <dbReference type="ARBA" id="ARBA00022787"/>
    </source>
</evidence>
<dbReference type="GeneID" id="106934232"/>
<dbReference type="STRING" id="48701.ENSPMEP00000011313"/>
<evidence type="ECO:0000256" key="15">
    <source>
        <dbReference type="ARBA" id="ARBA00036767"/>
    </source>
</evidence>
<keyword evidence="9" id="KW-1000">Mitochondrion outer membrane</keyword>
<evidence type="ECO:0000256" key="17">
    <source>
        <dbReference type="ARBA" id="ARBA00039877"/>
    </source>
</evidence>
<evidence type="ECO:0000256" key="2">
    <source>
        <dbReference type="ARBA" id="ARBA00001946"/>
    </source>
</evidence>
<dbReference type="FunFam" id="1.10.1070.11:FF:000004">
    <property type="entry name" value="Phosphatidylinositol 4-kinase, catalytic, beta"/>
    <property type="match status" value="1"/>
</dbReference>
<dbReference type="GO" id="GO:0004430">
    <property type="term" value="F:1-phosphatidylinositol 4-kinase activity"/>
    <property type="evidence" value="ECO:0007669"/>
    <property type="project" value="UniProtKB-EC"/>
</dbReference>
<evidence type="ECO:0000256" key="13">
    <source>
        <dbReference type="ARBA" id="ARBA00023128"/>
    </source>
</evidence>
<evidence type="ECO:0000259" key="19">
    <source>
        <dbReference type="PROSITE" id="PS50290"/>
    </source>
</evidence>
<dbReference type="PROSITE" id="PS50290">
    <property type="entry name" value="PI3_4_KINASE_3"/>
    <property type="match status" value="1"/>
</dbReference>
<feature type="domain" description="PIK helical" evidence="20">
    <location>
        <begin position="142"/>
        <end position="359"/>
    </location>
</feature>
<dbReference type="GO" id="GO:0030867">
    <property type="term" value="C:rough endoplasmic reticulum membrane"/>
    <property type="evidence" value="ECO:0007669"/>
    <property type="project" value="UniProtKB-SubCell"/>
</dbReference>
<evidence type="ECO:0000256" key="6">
    <source>
        <dbReference type="ARBA" id="ARBA00022679"/>
    </source>
</evidence>
<keyword evidence="11" id="KW-0067">ATP-binding</keyword>
<comment type="cofactor">
    <cofactor evidence="1">
        <name>Mn(2+)</name>
        <dbReference type="ChEBI" id="CHEBI:29035"/>
    </cofactor>
</comment>
<dbReference type="PANTHER" id="PTHR10048">
    <property type="entry name" value="PHOSPHATIDYLINOSITOL KINASE"/>
    <property type="match status" value="1"/>
</dbReference>
<dbReference type="InterPro" id="IPR015433">
    <property type="entry name" value="PI3/4_kinase"/>
</dbReference>
<evidence type="ECO:0000256" key="18">
    <source>
        <dbReference type="SAM" id="MobiDB-lite"/>
    </source>
</evidence>